<comment type="caution">
    <text evidence="3">The sequence shown here is derived from an EMBL/GenBank/DDBJ whole genome shotgun (WGS) entry which is preliminary data.</text>
</comment>
<dbReference type="InterPro" id="IPR012675">
    <property type="entry name" value="Beta-grasp_dom_sf"/>
</dbReference>
<evidence type="ECO:0000313" key="4">
    <source>
        <dbReference type="Proteomes" id="UP000189462"/>
    </source>
</evidence>
<name>A0A1V3NJZ4_9GAMM</name>
<gene>
    <name evidence="3" type="ORF">B1C78_06800</name>
</gene>
<dbReference type="PRINTS" id="PR00410">
    <property type="entry name" value="PHEHYDRXLASE"/>
</dbReference>
<dbReference type="InterPro" id="IPR017927">
    <property type="entry name" value="FAD-bd_FR_type"/>
</dbReference>
<dbReference type="InterPro" id="IPR001041">
    <property type="entry name" value="2Fe-2S_ferredoxin-type"/>
</dbReference>
<keyword evidence="4" id="KW-1185">Reference proteome</keyword>
<dbReference type="SUPFAM" id="SSF63380">
    <property type="entry name" value="Riboflavin synthase domain-like"/>
    <property type="match status" value="1"/>
</dbReference>
<protein>
    <recommendedName>
        <fullName evidence="5">Oxidoreductase</fullName>
    </recommendedName>
</protein>
<dbReference type="Gene3D" id="2.40.30.10">
    <property type="entry name" value="Translation factors"/>
    <property type="match status" value="1"/>
</dbReference>
<dbReference type="Proteomes" id="UP000189462">
    <property type="component" value="Unassembled WGS sequence"/>
</dbReference>
<dbReference type="InterPro" id="IPR036010">
    <property type="entry name" value="2Fe-2S_ferredoxin-like_sf"/>
</dbReference>
<evidence type="ECO:0008006" key="5">
    <source>
        <dbReference type="Google" id="ProtNLM"/>
    </source>
</evidence>
<dbReference type="PROSITE" id="PS51085">
    <property type="entry name" value="2FE2S_FER_2"/>
    <property type="match status" value="1"/>
</dbReference>
<reference evidence="3 4" key="1">
    <citation type="submission" date="2017-02" db="EMBL/GenBank/DDBJ databases">
        <title>Genomic diversity within the haloalkaliphilic genus Thioalkalivibrio.</title>
        <authorList>
            <person name="Ahn A.-C."/>
            <person name="Meier-Kolthoff J."/>
            <person name="Overmars L."/>
            <person name="Richter M."/>
            <person name="Woyke T."/>
            <person name="Sorokin D.Y."/>
            <person name="Muyzer G."/>
        </authorList>
    </citation>
    <scope>NUCLEOTIDE SEQUENCE [LARGE SCALE GENOMIC DNA]</scope>
    <source>
        <strain evidence="3 4">ALJD</strain>
    </source>
</reference>
<feature type="domain" description="FAD-binding FR-type" evidence="2">
    <location>
        <begin position="101"/>
        <end position="202"/>
    </location>
</feature>
<dbReference type="GO" id="GO:0051536">
    <property type="term" value="F:iron-sulfur cluster binding"/>
    <property type="evidence" value="ECO:0007669"/>
    <property type="project" value="InterPro"/>
</dbReference>
<dbReference type="PANTHER" id="PTHR47354">
    <property type="entry name" value="NADH OXIDOREDUCTASE HCR"/>
    <property type="match status" value="1"/>
</dbReference>
<dbReference type="InterPro" id="IPR017938">
    <property type="entry name" value="Riboflavin_synthase-like_b-brl"/>
</dbReference>
<dbReference type="Gene3D" id="3.10.20.30">
    <property type="match status" value="1"/>
</dbReference>
<proteinExistence type="predicted"/>
<feature type="domain" description="2Fe-2S ferredoxin-type" evidence="1">
    <location>
        <begin position="4"/>
        <end position="94"/>
    </location>
</feature>
<evidence type="ECO:0000259" key="2">
    <source>
        <dbReference type="PROSITE" id="PS51384"/>
    </source>
</evidence>
<dbReference type="PANTHER" id="PTHR47354:SF5">
    <property type="entry name" value="PROTEIN RFBI"/>
    <property type="match status" value="1"/>
</dbReference>
<sequence>MMAPQVRLLPSNHEFLVEGTDTVLQAALRAGLSIRYGCSDGHCGECKARIVSGEVREVHPHGYELSAAEKAQGHALMCAVSPVTDLVVEMDVARTPEQIPVQSIDARVRAIEHPGAHVLVLRVRTPGTHRLRFLGGQYVRLSLDGGQVRGMASLANCPCDDRNLVFHLAEDRDDPFTAHCFKRLREGDEIHVEGPLGDFVIGDEIERPLVFLACDTGFAPIKSLIEHVIALDVAHTMDLIWVSGGSVGHYEDNLCRSWDDALDDFHYRPGRVGAVGDPGAWRAAIAGSLARVGDALGRDYYIAGPTHFIEAATDVLGRLGVPEAHLRIQRIPPPA</sequence>
<evidence type="ECO:0000259" key="1">
    <source>
        <dbReference type="PROSITE" id="PS51085"/>
    </source>
</evidence>
<dbReference type="InterPro" id="IPR039261">
    <property type="entry name" value="FNR_nucleotide-bd"/>
</dbReference>
<dbReference type="PROSITE" id="PS51384">
    <property type="entry name" value="FAD_FR"/>
    <property type="match status" value="1"/>
</dbReference>
<dbReference type="EMBL" id="MVBK01000038">
    <property type="protein sequence ID" value="OOG25427.1"/>
    <property type="molecule type" value="Genomic_DNA"/>
</dbReference>
<dbReference type="Gene3D" id="3.40.50.80">
    <property type="entry name" value="Nucleotide-binding domain of ferredoxin-NADP reductase (FNR) module"/>
    <property type="match status" value="1"/>
</dbReference>
<accession>A0A1V3NJZ4</accession>
<dbReference type="InterPro" id="IPR050415">
    <property type="entry name" value="MRET"/>
</dbReference>
<evidence type="ECO:0000313" key="3">
    <source>
        <dbReference type="EMBL" id="OOG25427.1"/>
    </source>
</evidence>
<dbReference type="SUPFAM" id="SSF52343">
    <property type="entry name" value="Ferredoxin reductase-like, C-terminal NADP-linked domain"/>
    <property type="match status" value="1"/>
</dbReference>
<dbReference type="AlphaFoldDB" id="A0A1V3NJZ4"/>
<dbReference type="SUPFAM" id="SSF54292">
    <property type="entry name" value="2Fe-2S ferredoxin-like"/>
    <property type="match status" value="1"/>
</dbReference>
<dbReference type="CDD" id="cd00207">
    <property type="entry name" value="fer2"/>
    <property type="match status" value="1"/>
</dbReference>
<dbReference type="GO" id="GO:0016491">
    <property type="term" value="F:oxidoreductase activity"/>
    <property type="evidence" value="ECO:0007669"/>
    <property type="project" value="InterPro"/>
</dbReference>
<dbReference type="Pfam" id="PF00111">
    <property type="entry name" value="Fer2"/>
    <property type="match status" value="1"/>
</dbReference>
<organism evidence="3 4">
    <name type="scientific">Thioalkalivibrio denitrificans</name>
    <dbReference type="NCBI Taxonomy" id="108003"/>
    <lineage>
        <taxon>Bacteria</taxon>
        <taxon>Pseudomonadati</taxon>
        <taxon>Pseudomonadota</taxon>
        <taxon>Gammaproteobacteria</taxon>
        <taxon>Chromatiales</taxon>
        <taxon>Ectothiorhodospiraceae</taxon>
        <taxon>Thioalkalivibrio</taxon>
    </lineage>
</organism>
<dbReference type="STRING" id="108003.B1C78_06800"/>